<accession>A0A2T4CBW2</accession>
<feature type="region of interest" description="Disordered" evidence="1">
    <location>
        <begin position="1"/>
        <end position="61"/>
    </location>
</feature>
<reference evidence="2 3" key="1">
    <citation type="submission" date="2016-07" db="EMBL/GenBank/DDBJ databases">
        <title>Multiple horizontal gene transfer events from other fungi enriched the ability of initially mycotrophic Trichoderma (Ascomycota) to feed on dead plant biomass.</title>
        <authorList>
            <consortium name="DOE Joint Genome Institute"/>
            <person name="Aerts A."/>
            <person name="Atanasova L."/>
            <person name="Chenthamara K."/>
            <person name="Zhang J."/>
            <person name="Grujic M."/>
            <person name="Henrissat B."/>
            <person name="Kuo A."/>
            <person name="Salamov A."/>
            <person name="Lipzen A."/>
            <person name="Labutti K."/>
            <person name="Barry K."/>
            <person name="Miao Y."/>
            <person name="Rahimi M.J."/>
            <person name="Shen Q."/>
            <person name="Grigoriev I.V."/>
            <person name="Kubicek C.P."/>
            <person name="Druzhinina I.S."/>
        </authorList>
    </citation>
    <scope>NUCLEOTIDE SEQUENCE [LARGE SCALE GENOMIC DNA]</scope>
    <source>
        <strain evidence="2 3">ATCC 18648</strain>
    </source>
</reference>
<evidence type="ECO:0000256" key="1">
    <source>
        <dbReference type="SAM" id="MobiDB-lite"/>
    </source>
</evidence>
<sequence length="89" mass="10662">MRTRKHQKAKRENRMPRLCKRKSRRPWKRQPRPQKGKLRTREVREYVKHVKPDPPESDNAFSGTLLLSALLGQVSSRRSKMDNRVDSQR</sequence>
<proteinExistence type="predicted"/>
<keyword evidence="3" id="KW-1185">Reference proteome</keyword>
<gene>
    <name evidence="2" type="ORF">M440DRAFT_1398301</name>
</gene>
<name>A0A2T4CBW2_TRILO</name>
<evidence type="ECO:0000313" key="3">
    <source>
        <dbReference type="Proteomes" id="UP000240760"/>
    </source>
</evidence>
<feature type="compositionally biased region" description="Basic and acidic residues" evidence="1">
    <location>
        <begin position="39"/>
        <end position="54"/>
    </location>
</feature>
<dbReference type="Proteomes" id="UP000240760">
    <property type="component" value="Unassembled WGS sequence"/>
</dbReference>
<organism evidence="2 3">
    <name type="scientific">Trichoderma longibrachiatum ATCC 18648</name>
    <dbReference type="NCBI Taxonomy" id="983965"/>
    <lineage>
        <taxon>Eukaryota</taxon>
        <taxon>Fungi</taxon>
        <taxon>Dikarya</taxon>
        <taxon>Ascomycota</taxon>
        <taxon>Pezizomycotina</taxon>
        <taxon>Sordariomycetes</taxon>
        <taxon>Hypocreomycetidae</taxon>
        <taxon>Hypocreales</taxon>
        <taxon>Hypocreaceae</taxon>
        <taxon>Trichoderma</taxon>
    </lineage>
</organism>
<dbReference type="AlphaFoldDB" id="A0A2T4CBW2"/>
<dbReference type="EMBL" id="KZ679128">
    <property type="protein sequence ID" value="PTB79035.1"/>
    <property type="molecule type" value="Genomic_DNA"/>
</dbReference>
<evidence type="ECO:0000313" key="2">
    <source>
        <dbReference type="EMBL" id="PTB79035.1"/>
    </source>
</evidence>
<protein>
    <submittedName>
        <fullName evidence="2">Uncharacterized protein</fullName>
    </submittedName>
</protein>
<feature type="compositionally biased region" description="Basic residues" evidence="1">
    <location>
        <begin position="16"/>
        <end position="38"/>
    </location>
</feature>